<accession>A0AAE1AJI7</accession>
<evidence type="ECO:0000313" key="2">
    <source>
        <dbReference type="Proteomes" id="UP001283361"/>
    </source>
</evidence>
<dbReference type="EMBL" id="JAWDGP010001753">
    <property type="protein sequence ID" value="KAK3788635.1"/>
    <property type="molecule type" value="Genomic_DNA"/>
</dbReference>
<reference evidence="1" key="1">
    <citation type="journal article" date="2023" name="G3 (Bethesda)">
        <title>A reference genome for the long-term kleptoplast-retaining sea slug Elysia crispata morphotype clarki.</title>
        <authorList>
            <person name="Eastman K.E."/>
            <person name="Pendleton A.L."/>
            <person name="Shaikh M.A."/>
            <person name="Suttiyut T."/>
            <person name="Ogas R."/>
            <person name="Tomko P."/>
            <person name="Gavelis G."/>
            <person name="Widhalm J.R."/>
            <person name="Wisecaver J.H."/>
        </authorList>
    </citation>
    <scope>NUCLEOTIDE SEQUENCE</scope>
    <source>
        <strain evidence="1">ECLA1</strain>
    </source>
</reference>
<sequence>MSPDALSKVSVYRLGLESWWLLQETGRSRVGGVFVYRHWGAETFGKMRKSNEINDVVKESSAVHTILNLTVVQYSFWIIGVQLNSGLSSGPSARETRGPQGMHVSSRVSVIAGRWGTGQPQFWLTSGRRSSSGRTAASESTENSSKILCVLISLAHIVHNSHPDQRRFLVVNSKHSIISKPG</sequence>
<protein>
    <submittedName>
        <fullName evidence="1">Uncharacterized protein</fullName>
    </submittedName>
</protein>
<name>A0AAE1AJI7_9GAST</name>
<dbReference type="AlphaFoldDB" id="A0AAE1AJI7"/>
<keyword evidence="2" id="KW-1185">Reference proteome</keyword>
<gene>
    <name evidence="1" type="ORF">RRG08_031291</name>
</gene>
<dbReference type="Proteomes" id="UP001283361">
    <property type="component" value="Unassembled WGS sequence"/>
</dbReference>
<proteinExistence type="predicted"/>
<comment type="caution">
    <text evidence="1">The sequence shown here is derived from an EMBL/GenBank/DDBJ whole genome shotgun (WGS) entry which is preliminary data.</text>
</comment>
<organism evidence="1 2">
    <name type="scientific">Elysia crispata</name>
    <name type="common">lettuce slug</name>
    <dbReference type="NCBI Taxonomy" id="231223"/>
    <lineage>
        <taxon>Eukaryota</taxon>
        <taxon>Metazoa</taxon>
        <taxon>Spiralia</taxon>
        <taxon>Lophotrochozoa</taxon>
        <taxon>Mollusca</taxon>
        <taxon>Gastropoda</taxon>
        <taxon>Heterobranchia</taxon>
        <taxon>Euthyneura</taxon>
        <taxon>Panpulmonata</taxon>
        <taxon>Sacoglossa</taxon>
        <taxon>Placobranchoidea</taxon>
        <taxon>Plakobranchidae</taxon>
        <taxon>Elysia</taxon>
    </lineage>
</organism>
<evidence type="ECO:0000313" key="1">
    <source>
        <dbReference type="EMBL" id="KAK3788635.1"/>
    </source>
</evidence>